<proteinExistence type="predicted"/>
<organism evidence="1 2">
    <name type="scientific">Methanospirillum purgamenti</name>
    <dbReference type="NCBI Taxonomy" id="2834276"/>
    <lineage>
        <taxon>Archaea</taxon>
        <taxon>Methanobacteriati</taxon>
        <taxon>Methanobacteriota</taxon>
        <taxon>Stenosarchaea group</taxon>
        <taxon>Methanomicrobia</taxon>
        <taxon>Methanomicrobiales</taxon>
        <taxon>Methanospirillaceae</taxon>
        <taxon>Methanospirillum</taxon>
    </lineage>
</organism>
<gene>
    <name evidence="1" type="ORF">KHC33_08790</name>
</gene>
<dbReference type="AlphaFoldDB" id="A0A8E7AVF2"/>
<keyword evidence="2" id="KW-1185">Reference proteome</keyword>
<dbReference type="RefSeq" id="WP_214418296.1">
    <property type="nucleotide sequence ID" value="NZ_CP075546.1"/>
</dbReference>
<dbReference type="EMBL" id="CP075546">
    <property type="protein sequence ID" value="QVV87475.1"/>
    <property type="molecule type" value="Genomic_DNA"/>
</dbReference>
<dbReference type="GeneID" id="65097276"/>
<protein>
    <submittedName>
        <fullName evidence="1">Uncharacterized protein</fullName>
    </submittedName>
</protein>
<evidence type="ECO:0000313" key="1">
    <source>
        <dbReference type="EMBL" id="QVV87475.1"/>
    </source>
</evidence>
<accession>A0A8E7AVF2</accession>
<evidence type="ECO:0000313" key="2">
    <source>
        <dbReference type="Proteomes" id="UP000680656"/>
    </source>
</evidence>
<reference evidence="1 2" key="1">
    <citation type="submission" date="2021-05" db="EMBL/GenBank/DDBJ databases">
        <title>A novel Methanospirillum isolate from a pyrite-forming mixed culture.</title>
        <authorList>
            <person name="Bunk B."/>
            <person name="Sproer C."/>
            <person name="Spring S."/>
            <person name="Pester M."/>
        </authorList>
    </citation>
    <scope>NUCLEOTIDE SEQUENCE [LARGE SCALE GENOMIC DNA]</scope>
    <source>
        <strain evidence="1 2">J.3.6.1-F.2.7.3</strain>
    </source>
</reference>
<dbReference type="Proteomes" id="UP000680656">
    <property type="component" value="Chromosome"/>
</dbReference>
<sequence length="251" mass="26864">MGTDMQITSFLILLICALFIFMQPACATLEEFKETTNPTALVTLEELTDEVIIGDKITLTGRIDHSLYGTNPSDVVILISAPPGSHADAFMLAKPASNGTFRYNQIADVGGDWGFEALYTGVYSEKVSVQAIPGNEPKKTALTLSGWPTFPKTGDYVTFKGRLTDSEGKGIPNKVITYQLASSPVGCLGGCAFGGILEWREAGSISTDMNGEYSFGLPVVEKGSVQIESVFAGDDGYSPSSSRTLKITVYE</sequence>
<dbReference type="KEGG" id="mrtj:KHC33_08790"/>
<name>A0A8E7AVF2_9EURY</name>